<evidence type="ECO:0000313" key="1">
    <source>
        <dbReference type="EMBL" id="JAE13581.1"/>
    </source>
</evidence>
<name>A0A0A9FTE2_ARUDO</name>
<accession>A0A0A9FTE2</accession>
<organism evidence="1">
    <name type="scientific">Arundo donax</name>
    <name type="common">Giant reed</name>
    <name type="synonym">Donax arundinaceus</name>
    <dbReference type="NCBI Taxonomy" id="35708"/>
    <lineage>
        <taxon>Eukaryota</taxon>
        <taxon>Viridiplantae</taxon>
        <taxon>Streptophyta</taxon>
        <taxon>Embryophyta</taxon>
        <taxon>Tracheophyta</taxon>
        <taxon>Spermatophyta</taxon>
        <taxon>Magnoliopsida</taxon>
        <taxon>Liliopsida</taxon>
        <taxon>Poales</taxon>
        <taxon>Poaceae</taxon>
        <taxon>PACMAD clade</taxon>
        <taxon>Arundinoideae</taxon>
        <taxon>Arundineae</taxon>
        <taxon>Arundo</taxon>
    </lineage>
</organism>
<reference evidence="1" key="1">
    <citation type="submission" date="2014-09" db="EMBL/GenBank/DDBJ databases">
        <authorList>
            <person name="Magalhaes I.L.F."/>
            <person name="Oliveira U."/>
            <person name="Santos F.R."/>
            <person name="Vidigal T.H.D.A."/>
            <person name="Brescovit A.D."/>
            <person name="Santos A.J."/>
        </authorList>
    </citation>
    <scope>NUCLEOTIDE SEQUENCE</scope>
    <source>
        <tissue evidence="1">Shoot tissue taken approximately 20 cm above the soil surface</tissue>
    </source>
</reference>
<dbReference type="AlphaFoldDB" id="A0A0A9FTE2"/>
<sequence length="35" mass="4078">MGPYHQQISKFSLSFGRHVEIDYMYLNCAQLSSLL</sequence>
<dbReference type="EMBL" id="GBRH01184315">
    <property type="protein sequence ID" value="JAE13581.1"/>
    <property type="molecule type" value="Transcribed_RNA"/>
</dbReference>
<proteinExistence type="predicted"/>
<reference evidence="1" key="2">
    <citation type="journal article" date="2015" name="Data Brief">
        <title>Shoot transcriptome of the giant reed, Arundo donax.</title>
        <authorList>
            <person name="Barrero R.A."/>
            <person name="Guerrero F.D."/>
            <person name="Moolhuijzen P."/>
            <person name="Goolsby J.A."/>
            <person name="Tidwell J."/>
            <person name="Bellgard S.E."/>
            <person name="Bellgard M.I."/>
        </authorList>
    </citation>
    <scope>NUCLEOTIDE SEQUENCE</scope>
    <source>
        <tissue evidence="1">Shoot tissue taken approximately 20 cm above the soil surface</tissue>
    </source>
</reference>
<protein>
    <submittedName>
        <fullName evidence="1">Uncharacterized protein</fullName>
    </submittedName>
</protein>